<reference evidence="1 2" key="1">
    <citation type="journal article" date="2020" name="Cell">
        <title>Large-Scale Comparative Analyses of Tick Genomes Elucidate Their Genetic Diversity and Vector Capacities.</title>
        <authorList>
            <consortium name="Tick Genome and Microbiome Consortium (TIGMIC)"/>
            <person name="Jia N."/>
            <person name="Wang J."/>
            <person name="Shi W."/>
            <person name="Du L."/>
            <person name="Sun Y."/>
            <person name="Zhan W."/>
            <person name="Jiang J.F."/>
            <person name="Wang Q."/>
            <person name="Zhang B."/>
            <person name="Ji P."/>
            <person name="Bell-Sakyi L."/>
            <person name="Cui X.M."/>
            <person name="Yuan T.T."/>
            <person name="Jiang B.G."/>
            <person name="Yang W.F."/>
            <person name="Lam T.T."/>
            <person name="Chang Q.C."/>
            <person name="Ding S.J."/>
            <person name="Wang X.J."/>
            <person name="Zhu J.G."/>
            <person name="Ruan X.D."/>
            <person name="Zhao L."/>
            <person name="Wei J.T."/>
            <person name="Ye R.Z."/>
            <person name="Que T.C."/>
            <person name="Du C.H."/>
            <person name="Zhou Y.H."/>
            <person name="Cheng J.X."/>
            <person name="Dai P.F."/>
            <person name="Guo W.B."/>
            <person name="Han X.H."/>
            <person name="Huang E.J."/>
            <person name="Li L.F."/>
            <person name="Wei W."/>
            <person name="Gao Y.C."/>
            <person name="Liu J.Z."/>
            <person name="Shao H.Z."/>
            <person name="Wang X."/>
            <person name="Wang C.C."/>
            <person name="Yang T.C."/>
            <person name="Huo Q.B."/>
            <person name="Li W."/>
            <person name="Chen H.Y."/>
            <person name="Chen S.E."/>
            <person name="Zhou L.G."/>
            <person name="Ni X.B."/>
            <person name="Tian J.H."/>
            <person name="Sheng Y."/>
            <person name="Liu T."/>
            <person name="Pan Y.S."/>
            <person name="Xia L.Y."/>
            <person name="Li J."/>
            <person name="Zhao F."/>
            <person name="Cao W.C."/>
        </authorList>
    </citation>
    <scope>NUCLEOTIDE SEQUENCE [LARGE SCALE GENOMIC DNA]</scope>
    <source>
        <strain evidence="1">Iper-2018</strain>
    </source>
</reference>
<name>A0AC60Q8B2_IXOPE</name>
<accession>A0AC60Q8B2</accession>
<evidence type="ECO:0000313" key="1">
    <source>
        <dbReference type="EMBL" id="KAG0428998.1"/>
    </source>
</evidence>
<protein>
    <submittedName>
        <fullName evidence="1">Uncharacterized protein</fullName>
    </submittedName>
</protein>
<gene>
    <name evidence="1" type="ORF">HPB47_024065</name>
</gene>
<proteinExistence type="predicted"/>
<organism evidence="1 2">
    <name type="scientific">Ixodes persulcatus</name>
    <name type="common">Taiga tick</name>
    <dbReference type="NCBI Taxonomy" id="34615"/>
    <lineage>
        <taxon>Eukaryota</taxon>
        <taxon>Metazoa</taxon>
        <taxon>Ecdysozoa</taxon>
        <taxon>Arthropoda</taxon>
        <taxon>Chelicerata</taxon>
        <taxon>Arachnida</taxon>
        <taxon>Acari</taxon>
        <taxon>Parasitiformes</taxon>
        <taxon>Ixodida</taxon>
        <taxon>Ixodoidea</taxon>
        <taxon>Ixodidae</taxon>
        <taxon>Ixodinae</taxon>
        <taxon>Ixodes</taxon>
    </lineage>
</organism>
<sequence length="471" mass="50871">MGAPSKGLADLPIELKLRVLSFLDQRDLCRVACVSREFRELSQDPCLWKRVAIEGDLDARVVARLLDRASMLEELSLRECTAVAPWAERGFDGLRALDLGFSADVDAEAVTRFVERCPSLTHVNLEGCGEVDDAAVAVLCRLPQLTSLNLCQCRQVTDDGLVMIAREACSLRSLNVAGIDGTSDSALCELARGLSDRLESLELDGEHVTDAGLAHLQQCHQLTSFSMGYADSLTDASMDTIKSLSSLRHLTLRRGLWLGGDALAGLFEGGSLRELVSLELGNMPLGDKGLEALAEGCPFLEVLFLANCWDVTEDGLATIVARCRNLTDLDLRGLYKVTGSSLRKMPPCLPCLRRLGLERCCQVPDGLPSYLAGRVPGLMVYGFDGSLALARPDMEDPFLSEEEPEDTSSEEAPGDVQGPGEGAPTLSAARPAGPRGEQNAAKTPDGKVSNLEEEQPHHNDLFLTQPCTSLY</sequence>
<keyword evidence="2" id="KW-1185">Reference proteome</keyword>
<evidence type="ECO:0000313" key="2">
    <source>
        <dbReference type="Proteomes" id="UP000805193"/>
    </source>
</evidence>
<dbReference type="Proteomes" id="UP000805193">
    <property type="component" value="Unassembled WGS sequence"/>
</dbReference>
<dbReference type="EMBL" id="JABSTQ010009454">
    <property type="protein sequence ID" value="KAG0428998.1"/>
    <property type="molecule type" value="Genomic_DNA"/>
</dbReference>
<comment type="caution">
    <text evidence="1">The sequence shown here is derived from an EMBL/GenBank/DDBJ whole genome shotgun (WGS) entry which is preliminary data.</text>
</comment>